<evidence type="ECO:0000256" key="12">
    <source>
        <dbReference type="ARBA" id="ARBA00022989"/>
    </source>
</evidence>
<comment type="catalytic activity">
    <reaction evidence="1">
        <text>S-ubiquitinyl-[E2 ubiquitin-conjugating enzyme]-L-cysteine + [acceptor protein]-L-lysine = [E2 ubiquitin-conjugating enzyme]-L-cysteine + N(6)-ubiquitinyl-[acceptor protein]-L-lysine.</text>
        <dbReference type="EC" id="2.3.2.27"/>
    </reaction>
</comment>
<evidence type="ECO:0000256" key="9">
    <source>
        <dbReference type="ARBA" id="ARBA00022771"/>
    </source>
</evidence>
<gene>
    <name evidence="17" type="ORF">C3L33_22951</name>
</gene>
<dbReference type="EMBL" id="QEFC01004474">
    <property type="protein sequence ID" value="KAE9445151.1"/>
    <property type="molecule type" value="Genomic_DNA"/>
</dbReference>
<keyword evidence="10" id="KW-0833">Ubl conjugation pathway</keyword>
<protein>
    <recommendedName>
        <fullName evidence="4">RING-type E3 ubiquitin transferase</fullName>
        <ecNumber evidence="4">2.3.2.27</ecNumber>
    </recommendedName>
</protein>
<comment type="pathway">
    <text evidence="3">Protein modification; protein ubiquitination.</text>
</comment>
<comment type="subcellular location">
    <subcellularLocation>
        <location evidence="2">Membrane</location>
        <topology evidence="2">Single-pass membrane protein</topology>
    </subcellularLocation>
</comment>
<dbReference type="EC" id="2.3.2.27" evidence="4"/>
<evidence type="ECO:0000256" key="2">
    <source>
        <dbReference type="ARBA" id="ARBA00004167"/>
    </source>
</evidence>
<keyword evidence="8 15" id="KW-0732">Signal</keyword>
<evidence type="ECO:0000256" key="11">
    <source>
        <dbReference type="ARBA" id="ARBA00022833"/>
    </source>
</evidence>
<evidence type="ECO:0000259" key="16">
    <source>
        <dbReference type="Pfam" id="PF13947"/>
    </source>
</evidence>
<evidence type="ECO:0000256" key="5">
    <source>
        <dbReference type="ARBA" id="ARBA00022679"/>
    </source>
</evidence>
<feature type="signal peptide" evidence="15">
    <location>
        <begin position="1"/>
        <end position="21"/>
    </location>
</feature>
<proteinExistence type="inferred from homology"/>
<evidence type="ECO:0000256" key="8">
    <source>
        <dbReference type="ARBA" id="ARBA00022729"/>
    </source>
</evidence>
<keyword evidence="7" id="KW-0479">Metal-binding</keyword>
<dbReference type="GO" id="GO:0061630">
    <property type="term" value="F:ubiquitin protein ligase activity"/>
    <property type="evidence" value="ECO:0007669"/>
    <property type="project" value="UniProtKB-EC"/>
</dbReference>
<sequence length="349" mass="40287">MTKKKLVIFFFFFLLLAGVGAQADDRDRGDQCLPTRCGDEGPEIRYPFWLKDHQPDRCGYGPDFALTCSPTNNETMLDNPFSVKVVVKDINYHCQFIWYKLSGDYAPHQKNLSLIFDSSVFSPFQLLSNIVPEFFMFSCRLYSKYPYEALCEYSVFSCLSSLEVPYNIYELPCLSRQGQNLYLLNSDDLIRQNLLKNCKKIDTIPSIPCLHLHRQWYNYGCSRGGSARSETIPSCQNLHRQWYNYGPSYGCSWRRSAWSEPNCGCSWGGSAWSEPNCRKCEEQGKNCRLRSSNSSKKHETECFGIIPQIDIPNYMPEMPPRGTSHPSEEKEEYLLHFPRALILFVSSIN</sequence>
<name>A0A6A4KP01_9ERIC</name>
<keyword evidence="5" id="KW-0808">Transferase</keyword>
<evidence type="ECO:0000256" key="6">
    <source>
        <dbReference type="ARBA" id="ARBA00022692"/>
    </source>
</evidence>
<evidence type="ECO:0000256" key="10">
    <source>
        <dbReference type="ARBA" id="ARBA00022786"/>
    </source>
</evidence>
<comment type="similarity">
    <text evidence="14">Belongs to the RING-type zinc finger family. ATL subfamily.</text>
</comment>
<dbReference type="OrthoDB" id="547665at2759"/>
<evidence type="ECO:0000256" key="1">
    <source>
        <dbReference type="ARBA" id="ARBA00000900"/>
    </source>
</evidence>
<evidence type="ECO:0000256" key="13">
    <source>
        <dbReference type="ARBA" id="ARBA00023136"/>
    </source>
</evidence>
<keyword evidence="13" id="KW-0472">Membrane</keyword>
<comment type="caution">
    <text evidence="17">The sequence shown here is derived from an EMBL/GenBank/DDBJ whole genome shotgun (WGS) entry which is preliminary data.</text>
</comment>
<feature type="non-terminal residue" evidence="17">
    <location>
        <position position="1"/>
    </location>
</feature>
<evidence type="ECO:0000256" key="14">
    <source>
        <dbReference type="ARBA" id="ARBA00024209"/>
    </source>
</evidence>
<reference evidence="17" key="1">
    <citation type="journal article" date="2019" name="Genome Biol. Evol.">
        <title>The Rhododendron genome and chromosomal organization provide insight into shared whole-genome duplications across the heath family (Ericaceae).</title>
        <authorList>
            <person name="Soza V.L."/>
            <person name="Lindsley D."/>
            <person name="Waalkes A."/>
            <person name="Ramage E."/>
            <person name="Patwardhan R.P."/>
            <person name="Burton J.N."/>
            <person name="Adey A."/>
            <person name="Kumar A."/>
            <person name="Qiu R."/>
            <person name="Shendure J."/>
            <person name="Hall B."/>
        </authorList>
    </citation>
    <scope>NUCLEOTIDE SEQUENCE</scope>
    <source>
        <strain evidence="17">RSF 1966-606</strain>
    </source>
</reference>
<evidence type="ECO:0000256" key="15">
    <source>
        <dbReference type="SAM" id="SignalP"/>
    </source>
</evidence>
<dbReference type="GO" id="GO:0016020">
    <property type="term" value="C:membrane"/>
    <property type="evidence" value="ECO:0007669"/>
    <property type="project" value="UniProtKB-SubCell"/>
</dbReference>
<evidence type="ECO:0000313" key="17">
    <source>
        <dbReference type="EMBL" id="KAE9445151.1"/>
    </source>
</evidence>
<accession>A0A6A4KP01</accession>
<evidence type="ECO:0000256" key="7">
    <source>
        <dbReference type="ARBA" id="ARBA00022723"/>
    </source>
</evidence>
<dbReference type="AlphaFoldDB" id="A0A6A4KP01"/>
<dbReference type="Pfam" id="PF13947">
    <property type="entry name" value="GUB_WAK_bind"/>
    <property type="match status" value="1"/>
</dbReference>
<keyword evidence="6" id="KW-0812">Transmembrane</keyword>
<organism evidence="17">
    <name type="scientific">Rhododendron williamsianum</name>
    <dbReference type="NCBI Taxonomy" id="262921"/>
    <lineage>
        <taxon>Eukaryota</taxon>
        <taxon>Viridiplantae</taxon>
        <taxon>Streptophyta</taxon>
        <taxon>Embryophyta</taxon>
        <taxon>Tracheophyta</taxon>
        <taxon>Spermatophyta</taxon>
        <taxon>Magnoliopsida</taxon>
        <taxon>eudicotyledons</taxon>
        <taxon>Gunneridae</taxon>
        <taxon>Pentapetalae</taxon>
        <taxon>asterids</taxon>
        <taxon>Ericales</taxon>
        <taxon>Ericaceae</taxon>
        <taxon>Ericoideae</taxon>
        <taxon>Rhodoreae</taxon>
        <taxon>Rhododendron</taxon>
    </lineage>
</organism>
<feature type="chain" id="PRO_5025543718" description="RING-type E3 ubiquitin transferase" evidence="15">
    <location>
        <begin position="22"/>
        <end position="349"/>
    </location>
</feature>
<keyword evidence="9" id="KW-0863">Zinc-finger</keyword>
<dbReference type="PANTHER" id="PTHR46279:SF9">
    <property type="entry name" value="OS01G0116300 PROTEIN"/>
    <property type="match status" value="1"/>
</dbReference>
<keyword evidence="12" id="KW-1133">Transmembrane helix</keyword>
<dbReference type="InterPro" id="IPR046948">
    <property type="entry name" value="ATL20-22-like"/>
</dbReference>
<feature type="domain" description="Wall-associated receptor kinase galacturonan-binding" evidence="16">
    <location>
        <begin position="32"/>
        <end position="98"/>
    </location>
</feature>
<evidence type="ECO:0000256" key="3">
    <source>
        <dbReference type="ARBA" id="ARBA00004906"/>
    </source>
</evidence>
<keyword evidence="11" id="KW-0862">Zinc</keyword>
<dbReference type="PANTHER" id="PTHR46279">
    <property type="entry name" value="RING/U-BOX SUPERFAMILY PROTEIN"/>
    <property type="match status" value="1"/>
</dbReference>
<dbReference type="GO" id="GO:0008270">
    <property type="term" value="F:zinc ion binding"/>
    <property type="evidence" value="ECO:0007669"/>
    <property type="project" value="UniProtKB-KW"/>
</dbReference>
<dbReference type="InterPro" id="IPR025287">
    <property type="entry name" value="WAK_GUB"/>
</dbReference>
<evidence type="ECO:0000256" key="4">
    <source>
        <dbReference type="ARBA" id="ARBA00012483"/>
    </source>
</evidence>
<dbReference type="GO" id="GO:0030247">
    <property type="term" value="F:polysaccharide binding"/>
    <property type="evidence" value="ECO:0007669"/>
    <property type="project" value="InterPro"/>
</dbReference>